<feature type="transmembrane region" description="Helical" evidence="6">
    <location>
        <begin position="320"/>
        <end position="340"/>
    </location>
</feature>
<feature type="transmembrane region" description="Helical" evidence="6">
    <location>
        <begin position="50"/>
        <end position="72"/>
    </location>
</feature>
<feature type="transmembrane region" description="Helical" evidence="6">
    <location>
        <begin position="473"/>
        <end position="496"/>
    </location>
</feature>
<evidence type="ECO:0000256" key="1">
    <source>
        <dbReference type="ARBA" id="ARBA00004651"/>
    </source>
</evidence>
<dbReference type="PANTHER" id="PTHR30250">
    <property type="entry name" value="PST FAMILY PREDICTED COLANIC ACID TRANSPORTER"/>
    <property type="match status" value="1"/>
</dbReference>
<dbReference type="PANTHER" id="PTHR30250:SF26">
    <property type="entry name" value="PSMA PROTEIN"/>
    <property type="match status" value="1"/>
</dbReference>
<organism evidence="7 8">
    <name type="scientific">Segatella copri</name>
    <dbReference type="NCBI Taxonomy" id="165179"/>
    <lineage>
        <taxon>Bacteria</taxon>
        <taxon>Pseudomonadati</taxon>
        <taxon>Bacteroidota</taxon>
        <taxon>Bacteroidia</taxon>
        <taxon>Bacteroidales</taxon>
        <taxon>Prevotellaceae</taxon>
        <taxon>Segatella</taxon>
    </lineage>
</organism>
<feature type="transmembrane region" description="Helical" evidence="6">
    <location>
        <begin position="166"/>
        <end position="190"/>
    </location>
</feature>
<feature type="transmembrane region" description="Helical" evidence="6">
    <location>
        <begin position="196"/>
        <end position="219"/>
    </location>
</feature>
<feature type="transmembrane region" description="Helical" evidence="6">
    <location>
        <begin position="239"/>
        <end position="265"/>
    </location>
</feature>
<keyword evidence="5 6" id="KW-0472">Membrane</keyword>
<evidence type="ECO:0000313" key="7">
    <source>
        <dbReference type="EMBL" id="RGS47058.1"/>
    </source>
</evidence>
<dbReference type="AlphaFoldDB" id="A0AA92TLP9"/>
<feature type="transmembrane region" description="Helical" evidence="6">
    <location>
        <begin position="93"/>
        <end position="120"/>
    </location>
</feature>
<evidence type="ECO:0000256" key="2">
    <source>
        <dbReference type="ARBA" id="ARBA00022475"/>
    </source>
</evidence>
<dbReference type="InterPro" id="IPR050833">
    <property type="entry name" value="Poly_Biosynth_Transport"/>
</dbReference>
<dbReference type="EMBL" id="QRVN01000014">
    <property type="protein sequence ID" value="RGS47058.1"/>
    <property type="molecule type" value="Genomic_DNA"/>
</dbReference>
<dbReference type="GO" id="GO:0005886">
    <property type="term" value="C:plasma membrane"/>
    <property type="evidence" value="ECO:0007669"/>
    <property type="project" value="UniProtKB-SubCell"/>
</dbReference>
<comment type="caution">
    <text evidence="7">The sequence shown here is derived from an EMBL/GenBank/DDBJ whole genome shotgun (WGS) entry which is preliminary data.</text>
</comment>
<reference evidence="7 8" key="1">
    <citation type="submission" date="2018-08" db="EMBL/GenBank/DDBJ databases">
        <title>A genome reference for cultivated species of the human gut microbiota.</title>
        <authorList>
            <person name="Zou Y."/>
            <person name="Xue W."/>
            <person name="Luo G."/>
        </authorList>
    </citation>
    <scope>NUCLEOTIDE SEQUENCE [LARGE SCALE GENOMIC DNA]</scope>
    <source>
        <strain evidence="7 8">AF22-1</strain>
    </source>
</reference>
<evidence type="ECO:0000256" key="5">
    <source>
        <dbReference type="ARBA" id="ARBA00023136"/>
    </source>
</evidence>
<name>A0AA92TLP9_9BACT</name>
<feature type="transmembrane region" description="Helical" evidence="6">
    <location>
        <begin position="412"/>
        <end position="431"/>
    </location>
</feature>
<comment type="subcellular location">
    <subcellularLocation>
        <location evidence="1">Cell membrane</location>
        <topology evidence="1">Multi-pass membrane protein</topology>
    </subcellularLocation>
</comment>
<keyword evidence="2" id="KW-1003">Cell membrane</keyword>
<feature type="transmembrane region" description="Helical" evidence="6">
    <location>
        <begin position="386"/>
        <end position="406"/>
    </location>
</feature>
<evidence type="ECO:0000256" key="4">
    <source>
        <dbReference type="ARBA" id="ARBA00022989"/>
    </source>
</evidence>
<evidence type="ECO:0000256" key="6">
    <source>
        <dbReference type="SAM" id="Phobius"/>
    </source>
</evidence>
<protein>
    <submittedName>
        <fullName evidence="7">Polysaccharide biosynthesis protein</fullName>
    </submittedName>
</protein>
<keyword evidence="3 6" id="KW-0812">Transmembrane</keyword>
<proteinExistence type="predicted"/>
<keyword evidence="4 6" id="KW-1133">Transmembrane helix</keyword>
<sequence length="521" mass="58883">MNINSKVDNSQSTRRIASNTIVLFARMLVLMFVNLYTVRLIIKALGLVDYGLFNTIAGVITTSAFISGVLTLSIQRFYSVALGRQDKGELKKVYSASINIALCVCVIIIALFETVGLWFVNSQLNIPTDRMEAVLWVYQFSLITFLCSFIQIPFTSLVFAYEKIRVYALVSTLESLGKLAFAYVTIQIGFDHLCFYSGTLLFVALLVLSTYVVLSHILFKDVRYSNIKDKSIYKQLLSFSGWTIFGSIANTSMIQGGIILINIFFGPIINAAFGVALQINNAVSALVNSMIVPFRPAIQKKYAEGDQEYVSQLFTMSNKFIYYVLTAVSIPLFIKMKWILTCWLGFANDVTVLFCQLMLVYLIVISMHNPITIIIHATGKIRNYHLLTESFTALSLPITWLFYKIGLPSESLFLSMLMVCILAHIVRIYCIRKVFAYFSLRQYMWEFLIPALIVSIVSYAIFAFLNGFISNQWINLASVLLGAPLCMAILGYMLGLSSNERQLIKKFLTSTVFKHVRNRIK</sequence>
<gene>
    <name evidence="7" type="ORF">DWX90_08100</name>
</gene>
<feature type="transmembrane region" description="Helical" evidence="6">
    <location>
        <begin position="443"/>
        <end position="467"/>
    </location>
</feature>
<accession>A0AA92TLP9</accession>
<feature type="transmembrane region" description="Helical" evidence="6">
    <location>
        <begin position="21"/>
        <end position="38"/>
    </location>
</feature>
<evidence type="ECO:0000256" key="3">
    <source>
        <dbReference type="ARBA" id="ARBA00022692"/>
    </source>
</evidence>
<dbReference type="Proteomes" id="UP000286113">
    <property type="component" value="Unassembled WGS sequence"/>
</dbReference>
<feature type="transmembrane region" description="Helical" evidence="6">
    <location>
        <begin position="140"/>
        <end position="159"/>
    </location>
</feature>
<evidence type="ECO:0000313" key="8">
    <source>
        <dbReference type="Proteomes" id="UP000286113"/>
    </source>
</evidence>